<dbReference type="RefSeq" id="YP_009605066.1">
    <property type="nucleotide sequence ID" value="NC_041971.1"/>
</dbReference>
<dbReference type="KEGG" id="vg:40080988"/>
<name>G1D5D8_9CAUD</name>
<organism evidence="1 2">
    <name type="scientific">Mycobacterium phage Rey</name>
    <dbReference type="NCBI Taxonomy" id="1034115"/>
    <lineage>
        <taxon>Viruses</taxon>
        <taxon>Duplodnaviria</taxon>
        <taxon>Heunggongvirae</taxon>
        <taxon>Uroviricota</taxon>
        <taxon>Caudoviricetes</taxon>
        <taxon>Vilmaviridae</taxon>
        <taxon>Mclasvirinae</taxon>
        <taxon>Reyvirus</taxon>
        <taxon>Reyvirus rey</taxon>
    </lineage>
</organism>
<evidence type="ECO:0000313" key="1">
    <source>
        <dbReference type="EMBL" id="AEK09988.1"/>
    </source>
</evidence>
<dbReference type="GeneID" id="40080988"/>
<accession>G1D5D8</accession>
<protein>
    <submittedName>
        <fullName evidence="1">Uncharacterized protein</fullName>
    </submittedName>
</protein>
<sequence length="51" mass="5619">MSDESMMVLLGIPAARQTEFLAVLNSQTDKGSDIRPVAARIIWDIMKGQGR</sequence>
<keyword evidence="2" id="KW-1185">Reference proteome</keyword>
<dbReference type="EMBL" id="JF937105">
    <property type="protein sequence ID" value="AEK09988.1"/>
    <property type="molecule type" value="Genomic_DNA"/>
</dbReference>
<gene>
    <name evidence="1" type="primary">76</name>
    <name evidence="1" type="ORF">PBI_REY_76</name>
</gene>
<evidence type="ECO:0000313" key="2">
    <source>
        <dbReference type="Proteomes" id="UP000008418"/>
    </source>
</evidence>
<proteinExistence type="predicted"/>
<dbReference type="Proteomes" id="UP000008418">
    <property type="component" value="Segment"/>
</dbReference>
<reference evidence="1 2" key="1">
    <citation type="journal article" date="2011" name="PLoS ONE">
        <title>Cluster K Mycobacteriophages: Insights into the Evolutionary Origins of Mycobacteriophage TM4.</title>
        <authorList>
            <person name="Pope W.H."/>
            <person name="Ferreira C.M."/>
            <person name="Jacobs-Sera D."/>
            <person name="Benjamin R.C."/>
            <person name="Davis A.J."/>
            <person name="Dejong R.J."/>
            <person name="Elgin S.C."/>
            <person name="Guilfoile F.R."/>
            <person name="Forsyth M.H."/>
            <person name="Harris A.D."/>
            <person name="Harvey S.E."/>
            <person name="Hughes L.E."/>
            <person name="Hynes P.M."/>
            <person name="Jackson A.S."/>
            <person name="Jalal M.D."/>
            <person name="Macmurray E.A."/>
            <person name="Manley C.M."/>
            <person name="McDonough M.J."/>
            <person name="Mosier J.L."/>
            <person name="Osterbann L.J."/>
            <person name="Rabinowitz H.S."/>
            <person name="Rhyan C.N."/>
            <person name="Russell D.A."/>
            <person name="Saha M.S."/>
            <person name="Shaffer C.D."/>
            <person name="Simon S.E."/>
            <person name="Sims E.F."/>
            <person name="Tovar I.G."/>
            <person name="Weisser E.G."/>
            <person name="Wertz J.T."/>
            <person name="Weston-Hafer K.A."/>
            <person name="Williamson K.E."/>
            <person name="Zhang B."/>
            <person name="Cresawn S.G."/>
            <person name="Jain P."/>
            <person name="Piuri M."/>
            <person name="Jacobs W.R.Jr."/>
            <person name="Hendrix R.W."/>
            <person name="Hatfull G.F."/>
        </authorList>
    </citation>
    <scope>NUCLEOTIDE SEQUENCE [LARGE SCALE GENOMIC DNA]</scope>
    <source>
        <strain evidence="1">Rey</strain>
    </source>
</reference>